<dbReference type="PANTHER" id="PTHR43479:SF7">
    <property type="entry name" value="TETR-FAMILY TRANSCRIPTIONAL REGULATOR"/>
    <property type="match status" value="1"/>
</dbReference>
<gene>
    <name evidence="5" type="ORF">N288_04430</name>
</gene>
<keyword evidence="1" id="KW-0678">Repressor</keyword>
<organism evidence="5 6">
    <name type="scientific">Bacillus infantis NRRL B-14911</name>
    <dbReference type="NCBI Taxonomy" id="1367477"/>
    <lineage>
        <taxon>Bacteria</taxon>
        <taxon>Bacillati</taxon>
        <taxon>Bacillota</taxon>
        <taxon>Bacilli</taxon>
        <taxon>Bacillales</taxon>
        <taxon>Bacillaceae</taxon>
        <taxon>Bacillus</taxon>
    </lineage>
</organism>
<dbReference type="STRING" id="1367477.N288_04430"/>
<feature type="domain" description="HTH tetR-type" evidence="4">
    <location>
        <begin position="11"/>
        <end position="71"/>
    </location>
</feature>
<dbReference type="InterPro" id="IPR050624">
    <property type="entry name" value="HTH-type_Tx_Regulator"/>
</dbReference>
<protein>
    <submittedName>
        <fullName evidence="5">TetR family transcriptional regulator</fullName>
    </submittedName>
</protein>
<name>U5L661_9BACI</name>
<dbReference type="AlphaFoldDB" id="U5L661"/>
<evidence type="ECO:0000256" key="3">
    <source>
        <dbReference type="PROSITE-ProRule" id="PRU00335"/>
    </source>
</evidence>
<dbReference type="OrthoDB" id="9810250at2"/>
<sequence length="189" mass="22108">MTSPKMDRRKKYTIMVLKDSLMKLLKDKQISYITVKEICSLADINRSTFYSHYTDQYDLLDTIEDEIIQDMQGYMSQYNFEKEDQALQMIEKLLEYFASKHEVCTTLLNEKTNTTFETKVINFAHQVFMTSWLADTAYDENLSEYLSTFIISGSIHAIKKWLNNGMDHNPREMAEIINGVINRGLLGVR</sequence>
<dbReference type="PATRIC" id="fig|1367477.3.peg.819"/>
<dbReference type="Gene3D" id="1.10.357.10">
    <property type="entry name" value="Tetracycline Repressor, domain 2"/>
    <property type="match status" value="1"/>
</dbReference>
<dbReference type="Proteomes" id="UP000017805">
    <property type="component" value="Chromosome"/>
</dbReference>
<dbReference type="InterPro" id="IPR009057">
    <property type="entry name" value="Homeodomain-like_sf"/>
</dbReference>
<dbReference type="PANTHER" id="PTHR43479">
    <property type="entry name" value="ACREF/ENVCD OPERON REPRESSOR-RELATED"/>
    <property type="match status" value="1"/>
</dbReference>
<keyword evidence="6" id="KW-1185">Reference proteome</keyword>
<dbReference type="InterPro" id="IPR001647">
    <property type="entry name" value="HTH_TetR"/>
</dbReference>
<evidence type="ECO:0000256" key="2">
    <source>
        <dbReference type="ARBA" id="ARBA00023125"/>
    </source>
</evidence>
<dbReference type="Pfam" id="PF14278">
    <property type="entry name" value="TetR_C_8"/>
    <property type="match status" value="1"/>
</dbReference>
<dbReference type="GO" id="GO:0003677">
    <property type="term" value="F:DNA binding"/>
    <property type="evidence" value="ECO:0007669"/>
    <property type="project" value="UniProtKB-UniRule"/>
</dbReference>
<evidence type="ECO:0000313" key="6">
    <source>
        <dbReference type="Proteomes" id="UP000017805"/>
    </source>
</evidence>
<dbReference type="EMBL" id="CP006643">
    <property type="protein sequence ID" value="AGX02843.1"/>
    <property type="molecule type" value="Genomic_DNA"/>
</dbReference>
<evidence type="ECO:0000259" key="4">
    <source>
        <dbReference type="PROSITE" id="PS50977"/>
    </source>
</evidence>
<keyword evidence="2 3" id="KW-0238">DNA-binding</keyword>
<accession>U5L661</accession>
<evidence type="ECO:0000256" key="1">
    <source>
        <dbReference type="ARBA" id="ARBA00022491"/>
    </source>
</evidence>
<dbReference type="RefSeq" id="WP_022543425.1">
    <property type="nucleotide sequence ID" value="NC_022524.1"/>
</dbReference>
<dbReference type="HOGENOM" id="CLU_087539_0_6_9"/>
<dbReference type="SUPFAM" id="SSF46689">
    <property type="entry name" value="Homeodomain-like"/>
    <property type="match status" value="1"/>
</dbReference>
<dbReference type="InterPro" id="IPR039532">
    <property type="entry name" value="TetR_C_Firmicutes"/>
</dbReference>
<proteinExistence type="predicted"/>
<dbReference type="PROSITE" id="PS50977">
    <property type="entry name" value="HTH_TETR_2"/>
    <property type="match status" value="1"/>
</dbReference>
<feature type="DNA-binding region" description="H-T-H motif" evidence="3">
    <location>
        <begin position="34"/>
        <end position="53"/>
    </location>
</feature>
<dbReference type="KEGG" id="bif:N288_04430"/>
<reference evidence="5 6" key="1">
    <citation type="submission" date="2013-07" db="EMBL/GenBank/DDBJ databases">
        <title>Complete genome sequence of Bacillus infantis NRRL B-14911 that has potential to induce cardiac disease by antigenic mimicry.</title>
        <authorList>
            <person name="Massilamany C."/>
            <person name="Smith T.P.L."/>
            <person name="Loy J.D."/>
            <person name="Barletta R."/>
            <person name="Reddy J."/>
        </authorList>
    </citation>
    <scope>NUCLEOTIDE SEQUENCE [LARGE SCALE GENOMIC DNA]</scope>
    <source>
        <strain evidence="5 6">NRRL B-14911</strain>
    </source>
</reference>
<evidence type="ECO:0000313" key="5">
    <source>
        <dbReference type="EMBL" id="AGX02843.1"/>
    </source>
</evidence>